<feature type="chain" id="PRO_5021829453" evidence="2">
    <location>
        <begin position="22"/>
        <end position="253"/>
    </location>
</feature>
<dbReference type="Proteomes" id="UP000317550">
    <property type="component" value="Chromosome"/>
</dbReference>
<dbReference type="OrthoDB" id="8454826at2"/>
<dbReference type="AlphaFoldDB" id="A0A516SD34"/>
<gene>
    <name evidence="4" type="ORF">FNU76_06750</name>
</gene>
<evidence type="ECO:0000313" key="4">
    <source>
        <dbReference type="EMBL" id="QDQ26072.1"/>
    </source>
</evidence>
<sequence>MKVLRRSLLLSCLFLALPAWAAERIRLANGEWPPYLSATLPHYGYASHIVSEAFKAEGITVQYDFYPWARAQEMVRTGTTDGSLVWSITAEREKFALFTDTVMAEEEVLFFLKSRQLTWKRIEDLHGLSMGRALGSKLGVWEAAVKSGAIHNETTIDIYTGFSQLLAGRSDFFPLARSVGLHVLREKFPPEVAERITFSSNVAERNEYRVMLSRQHPRNEEMVRRFNAGLQKLRRSGMLAQMEKDFYAGRYDK</sequence>
<evidence type="ECO:0000256" key="1">
    <source>
        <dbReference type="ARBA" id="ARBA00022729"/>
    </source>
</evidence>
<dbReference type="InterPro" id="IPR001638">
    <property type="entry name" value="Solute-binding_3/MltF_N"/>
</dbReference>
<dbReference type="Gene3D" id="3.40.190.10">
    <property type="entry name" value="Periplasmic binding protein-like II"/>
    <property type="match status" value="2"/>
</dbReference>
<name>A0A516SD34_9NEIS</name>
<evidence type="ECO:0000259" key="3">
    <source>
        <dbReference type="Pfam" id="PF00497"/>
    </source>
</evidence>
<evidence type="ECO:0000256" key="2">
    <source>
        <dbReference type="SAM" id="SignalP"/>
    </source>
</evidence>
<organism evidence="4 5">
    <name type="scientific">Chitinimonas arctica</name>
    <dbReference type="NCBI Taxonomy" id="2594795"/>
    <lineage>
        <taxon>Bacteria</taxon>
        <taxon>Pseudomonadati</taxon>
        <taxon>Pseudomonadota</taxon>
        <taxon>Betaproteobacteria</taxon>
        <taxon>Neisseriales</taxon>
        <taxon>Chitinibacteraceae</taxon>
        <taxon>Chitinimonas</taxon>
    </lineage>
</organism>
<feature type="domain" description="Solute-binding protein family 3/N-terminal" evidence="3">
    <location>
        <begin position="32"/>
        <end position="246"/>
    </location>
</feature>
<dbReference type="Pfam" id="PF00497">
    <property type="entry name" value="SBP_bac_3"/>
    <property type="match status" value="1"/>
</dbReference>
<evidence type="ECO:0000313" key="5">
    <source>
        <dbReference type="Proteomes" id="UP000317550"/>
    </source>
</evidence>
<dbReference type="RefSeq" id="WP_144277471.1">
    <property type="nucleotide sequence ID" value="NZ_CP041730.1"/>
</dbReference>
<accession>A0A516SD34</accession>
<keyword evidence="1 2" id="KW-0732">Signal</keyword>
<dbReference type="PANTHER" id="PTHR35936">
    <property type="entry name" value="MEMBRANE-BOUND LYTIC MUREIN TRANSGLYCOSYLASE F"/>
    <property type="match status" value="1"/>
</dbReference>
<dbReference type="PANTHER" id="PTHR35936:SF25">
    <property type="entry name" value="ABC TRANSPORTER SUBSTRATE-BINDING PROTEIN"/>
    <property type="match status" value="1"/>
</dbReference>
<proteinExistence type="predicted"/>
<keyword evidence="5" id="KW-1185">Reference proteome</keyword>
<dbReference type="EMBL" id="CP041730">
    <property type="protein sequence ID" value="QDQ26072.1"/>
    <property type="molecule type" value="Genomic_DNA"/>
</dbReference>
<dbReference type="KEGG" id="cari:FNU76_06750"/>
<feature type="signal peptide" evidence="2">
    <location>
        <begin position="1"/>
        <end position="21"/>
    </location>
</feature>
<dbReference type="SUPFAM" id="SSF53850">
    <property type="entry name" value="Periplasmic binding protein-like II"/>
    <property type="match status" value="1"/>
</dbReference>
<reference evidence="5" key="1">
    <citation type="submission" date="2019-07" db="EMBL/GenBank/DDBJ databases">
        <title>Chitinimonas sp. nov., isolated from Ny-Alesund, arctica soil.</title>
        <authorList>
            <person name="Xu Q."/>
            <person name="Peng F."/>
        </authorList>
    </citation>
    <scope>NUCLEOTIDE SEQUENCE [LARGE SCALE GENOMIC DNA]</scope>
    <source>
        <strain evidence="5">R3-44</strain>
    </source>
</reference>
<protein>
    <submittedName>
        <fullName evidence="4">Amino acid ABC transporter substrate-binding protein</fullName>
    </submittedName>
</protein>